<dbReference type="RefSeq" id="WP_221048682.1">
    <property type="nucleotide sequence ID" value="NZ_AP019782.1"/>
</dbReference>
<dbReference type="EMBL" id="AP019782">
    <property type="protein sequence ID" value="BBL70854.1"/>
    <property type="molecule type" value="Genomic_DNA"/>
</dbReference>
<keyword evidence="1" id="KW-0732">Signal</keyword>
<dbReference type="AlphaFoldDB" id="A0A8D4VP95"/>
<keyword evidence="3" id="KW-1185">Reference proteome</keyword>
<evidence type="ECO:0008006" key="4">
    <source>
        <dbReference type="Google" id="ProtNLM"/>
    </source>
</evidence>
<feature type="chain" id="PRO_5034038264" description="Conjugal transfer protein TrbH" evidence="1">
    <location>
        <begin position="25"/>
        <end position="149"/>
    </location>
</feature>
<dbReference type="Proteomes" id="UP000824988">
    <property type="component" value="Chromosome"/>
</dbReference>
<evidence type="ECO:0000256" key="1">
    <source>
        <dbReference type="SAM" id="SignalP"/>
    </source>
</evidence>
<evidence type="ECO:0000313" key="2">
    <source>
        <dbReference type="EMBL" id="BBL70854.1"/>
    </source>
</evidence>
<gene>
    <name evidence="2" type="ORF">MoryE10_14600</name>
</gene>
<name>A0A8D4VP95_9GAMM</name>
<proteinExistence type="predicted"/>
<protein>
    <recommendedName>
        <fullName evidence="4">Conjugal transfer protein TrbH</fullName>
    </recommendedName>
</protein>
<accession>A0A8D4VP95</accession>
<feature type="signal peptide" evidence="1">
    <location>
        <begin position="1"/>
        <end position="24"/>
    </location>
</feature>
<dbReference type="KEGG" id="moz:MoryE10_14600"/>
<organism evidence="2 3">
    <name type="scientific">Methylogaea oryzae</name>
    <dbReference type="NCBI Taxonomy" id="1295382"/>
    <lineage>
        <taxon>Bacteria</taxon>
        <taxon>Pseudomonadati</taxon>
        <taxon>Pseudomonadota</taxon>
        <taxon>Gammaproteobacteria</taxon>
        <taxon>Methylococcales</taxon>
        <taxon>Methylococcaceae</taxon>
        <taxon>Methylogaea</taxon>
    </lineage>
</organism>
<sequence length="149" mass="15623">MIRILFLSLACLALAGCMAAAVPAADMVISAVGRAMVNKAAGTAESSGTQAKTPAAGAAQPATVLDFDVPSDALRNKDGELSTLLRKAGELALKYDVPVTLVSSSADRDYLMQELNQAGEPVIMYRLGEYPRITISLKQNEPARTGAVR</sequence>
<reference evidence="2" key="1">
    <citation type="submission" date="2019-06" db="EMBL/GenBank/DDBJ databases">
        <title>Complete genome sequence of Methylogaea oryzae strain JCM16910.</title>
        <authorList>
            <person name="Asakawa S."/>
        </authorList>
    </citation>
    <scope>NUCLEOTIDE SEQUENCE</scope>
    <source>
        <strain evidence="2">E10</strain>
    </source>
</reference>
<dbReference type="PROSITE" id="PS51257">
    <property type="entry name" value="PROKAR_LIPOPROTEIN"/>
    <property type="match status" value="1"/>
</dbReference>
<evidence type="ECO:0000313" key="3">
    <source>
        <dbReference type="Proteomes" id="UP000824988"/>
    </source>
</evidence>